<evidence type="ECO:0000313" key="3">
    <source>
        <dbReference type="Proteomes" id="UP000586918"/>
    </source>
</evidence>
<comment type="caution">
    <text evidence="2">The sequence shown here is derived from an EMBL/GenBank/DDBJ whole genome shotgun (WGS) entry which is preliminary data.</text>
</comment>
<dbReference type="Pfam" id="PF07045">
    <property type="entry name" value="DUF1330"/>
    <property type="match status" value="1"/>
</dbReference>
<dbReference type="InterPro" id="IPR010753">
    <property type="entry name" value="DUF1330"/>
</dbReference>
<gene>
    <name evidence="2" type="ORF">HF519_08175</name>
</gene>
<evidence type="ECO:0000259" key="1">
    <source>
        <dbReference type="Pfam" id="PF07045"/>
    </source>
</evidence>
<name>A0A848DGA8_9PSEU</name>
<dbReference type="AlphaFoldDB" id="A0A848DGA8"/>
<protein>
    <submittedName>
        <fullName evidence="2">DUF1330 domain-containing protein</fullName>
    </submittedName>
</protein>
<reference evidence="2 3" key="1">
    <citation type="submission" date="2020-04" db="EMBL/GenBank/DDBJ databases">
        <authorList>
            <person name="Klaysubun C."/>
            <person name="Duangmal K."/>
            <person name="Lipun K."/>
        </authorList>
    </citation>
    <scope>NUCLEOTIDE SEQUENCE [LARGE SCALE GENOMIC DNA]</scope>
    <source>
        <strain evidence="2 3">DSM 45300</strain>
    </source>
</reference>
<proteinExistence type="predicted"/>
<accession>A0A848DGA8</accession>
<organism evidence="2 3">
    <name type="scientific">Pseudonocardia bannensis</name>
    <dbReference type="NCBI Taxonomy" id="630973"/>
    <lineage>
        <taxon>Bacteria</taxon>
        <taxon>Bacillati</taxon>
        <taxon>Actinomycetota</taxon>
        <taxon>Actinomycetes</taxon>
        <taxon>Pseudonocardiales</taxon>
        <taxon>Pseudonocardiaceae</taxon>
        <taxon>Pseudonocardia</taxon>
    </lineage>
</organism>
<dbReference type="EMBL" id="JAAXKZ010000020">
    <property type="protein sequence ID" value="NMH91561.1"/>
    <property type="molecule type" value="Genomic_DNA"/>
</dbReference>
<dbReference type="Proteomes" id="UP000586918">
    <property type="component" value="Unassembled WGS sequence"/>
</dbReference>
<feature type="domain" description="DUF1330" evidence="1">
    <location>
        <begin position="2"/>
        <end position="30"/>
    </location>
</feature>
<sequence length="47" mass="5297">MRGGAHKIYEGDRDPARLVLLEFPSQEARESDQFVAAFEPEHPGRDA</sequence>
<keyword evidence="3" id="KW-1185">Reference proteome</keyword>
<evidence type="ECO:0000313" key="2">
    <source>
        <dbReference type="EMBL" id="NMH91561.1"/>
    </source>
</evidence>